<reference evidence="5 6" key="2">
    <citation type="submission" date="2018-11" db="EMBL/GenBank/DDBJ databases">
        <authorList>
            <consortium name="Pathogen Informatics"/>
        </authorList>
    </citation>
    <scope>NUCLEOTIDE SEQUENCE [LARGE SCALE GENOMIC DNA]</scope>
</reference>
<accession>A0A0N5D0X1</accession>
<dbReference type="InterPro" id="IPR000716">
    <property type="entry name" value="Thyroglobulin_1"/>
</dbReference>
<evidence type="ECO:0000256" key="1">
    <source>
        <dbReference type="ARBA" id="ARBA00023157"/>
    </source>
</evidence>
<dbReference type="SUPFAM" id="SSF57610">
    <property type="entry name" value="Thyroglobulin type-1 domain"/>
    <property type="match status" value="2"/>
</dbReference>
<dbReference type="STRING" id="103827.A0A0N5D0X1"/>
<dbReference type="PROSITE" id="PS00484">
    <property type="entry name" value="THYROGLOBULIN_1_1"/>
    <property type="match status" value="1"/>
</dbReference>
<dbReference type="OMA" id="ERTHGIC"/>
<evidence type="ECO:0000313" key="7">
    <source>
        <dbReference type="WBParaSite" id="TCLT_0000646701-mRNA-1"/>
    </source>
</evidence>
<comment type="caution">
    <text evidence="2">Lacks conserved residue(s) required for the propagation of feature annotation.</text>
</comment>
<name>A0A0N5D0X1_THECL</name>
<reference evidence="7" key="1">
    <citation type="submission" date="2017-02" db="UniProtKB">
        <authorList>
            <consortium name="WormBaseParasite"/>
        </authorList>
    </citation>
    <scope>IDENTIFICATION</scope>
</reference>
<dbReference type="GO" id="GO:0005576">
    <property type="term" value="C:extracellular region"/>
    <property type="evidence" value="ECO:0007669"/>
    <property type="project" value="InterPro"/>
</dbReference>
<dbReference type="AlphaFoldDB" id="A0A0N5D0X1"/>
<dbReference type="EMBL" id="UYYF01004417">
    <property type="protein sequence ID" value="VDN03810.1"/>
    <property type="molecule type" value="Genomic_DNA"/>
</dbReference>
<protein>
    <submittedName>
        <fullName evidence="7">Thyroglobulin type-1 domain-containing protein</fullName>
    </submittedName>
</protein>
<dbReference type="Gene3D" id="4.10.800.10">
    <property type="entry name" value="Thyroglobulin type-1"/>
    <property type="match status" value="2"/>
</dbReference>
<dbReference type="PROSITE" id="PS51162">
    <property type="entry name" value="THYROGLOBULIN_1_2"/>
    <property type="match status" value="2"/>
</dbReference>
<dbReference type="PROSITE" id="PS51390">
    <property type="entry name" value="WAP"/>
    <property type="match status" value="1"/>
</dbReference>
<dbReference type="WBParaSite" id="TCLT_0000646701-mRNA-1">
    <property type="protein sequence ID" value="TCLT_0000646701-mRNA-1"/>
    <property type="gene ID" value="TCLT_0000646701"/>
</dbReference>
<keyword evidence="6" id="KW-1185">Reference proteome</keyword>
<gene>
    <name evidence="5" type="ORF">TCLT_LOCUS6456</name>
</gene>
<evidence type="ECO:0000256" key="2">
    <source>
        <dbReference type="PROSITE-ProRule" id="PRU00500"/>
    </source>
</evidence>
<dbReference type="SMART" id="SM00211">
    <property type="entry name" value="TY"/>
    <property type="match status" value="2"/>
</dbReference>
<dbReference type="Proteomes" id="UP000276776">
    <property type="component" value="Unassembled WGS sequence"/>
</dbReference>
<dbReference type="CDD" id="cd00191">
    <property type="entry name" value="TY"/>
    <property type="match status" value="2"/>
</dbReference>
<dbReference type="Pfam" id="PF00086">
    <property type="entry name" value="Thyroglobulin_1"/>
    <property type="match status" value="2"/>
</dbReference>
<organism evidence="7">
    <name type="scientific">Thelazia callipaeda</name>
    <name type="common">Oriental eyeworm</name>
    <name type="synonym">Parasitic nematode</name>
    <dbReference type="NCBI Taxonomy" id="103827"/>
    <lineage>
        <taxon>Eukaryota</taxon>
        <taxon>Metazoa</taxon>
        <taxon>Ecdysozoa</taxon>
        <taxon>Nematoda</taxon>
        <taxon>Chromadorea</taxon>
        <taxon>Rhabditida</taxon>
        <taxon>Spirurina</taxon>
        <taxon>Spiruromorpha</taxon>
        <taxon>Thelazioidea</taxon>
        <taxon>Thelaziidae</taxon>
        <taxon>Thelazia</taxon>
    </lineage>
</organism>
<evidence type="ECO:0000313" key="6">
    <source>
        <dbReference type="Proteomes" id="UP000276776"/>
    </source>
</evidence>
<sequence>MVICTGSACRGVPYCITNFCPYGSPIIDQTNFQAIQCSSDTDCNLLGLQSFCYIFGDSSGYCCWHSEKGSFPVITSKIGACPQISVNSSSCHDNKTNDCTNDNDCNTVRKYEKDEYGCDSCRCHNPCNNIICPSTHVCRLIDVKCLKRNCEPIPKCILNVCPEGEPLTLPSGQRLILCHIDDNHLCPVAISQAVCPTVFENELTDYKSCSIQCRTHNDCSFGKCCFNGCGTSCFSSAEKEVNKDTPCIHKLAYYNGEDKKLSIYGPRIECNEDGSFKSVQCDQQIRYCWCVNTKSGEELLGSRVMAAVAEPNCEAPNACSTKCDGISCSYGFRLDVSGCPLDGLCECKNPCEDIKCARKKDVCVLMPVACITSPCPLMPLCKSSPCSKHSKPLRDKNNNVLSCVRNHDCDKGSCKLLPNERTHGICCFSDCSVECSSNSACDGMKLCCDYGCAKICVHPENTNCIQLYSVIRKLTASGAIVNLHTPECDENTGLFKTLQCDESNNCWCVDSVTGVVAYGSTMKLLESFTNIYDICSSEPNPCDGPQKPALDEKTYIHWPCNKDHSKTCPRGYYCTGYDETSWGERRDGKDFTSCPYGIDMDLYDSFTDMGKVMDTYQLGFSLTGPLLRERHQHDINKEFHMYLTKKFNIDYGEVSDIIIDDNNTVQFFLTGEDAKLKANNISDSCLLCDRKEIRRSVSTRHYLSRIGHGAQTPIESNQNSGTFLEQFEHEVASGSDEHCGSKMHHVSNCSKLCAIPQTPGGRRRSRTTVYY</sequence>
<keyword evidence="1 2" id="KW-1015">Disulfide bond</keyword>
<feature type="disulfide bond" evidence="2">
    <location>
        <begin position="281"/>
        <end position="288"/>
    </location>
</feature>
<feature type="domain" description="Thyroglobulin type-1" evidence="3">
    <location>
        <begin position="461"/>
        <end position="542"/>
    </location>
</feature>
<evidence type="ECO:0000259" key="4">
    <source>
        <dbReference type="PROSITE" id="PS51390"/>
    </source>
</evidence>
<evidence type="ECO:0000313" key="5">
    <source>
        <dbReference type="EMBL" id="VDN03810.1"/>
    </source>
</evidence>
<feature type="domain" description="Thyroglobulin type-1" evidence="3">
    <location>
        <begin position="244"/>
        <end position="313"/>
    </location>
</feature>
<dbReference type="InterPro" id="IPR036857">
    <property type="entry name" value="Thyroglobulin_1_sf"/>
</dbReference>
<dbReference type="OrthoDB" id="5866928at2759"/>
<proteinExistence type="predicted"/>
<evidence type="ECO:0000259" key="3">
    <source>
        <dbReference type="PROSITE" id="PS51162"/>
    </source>
</evidence>
<dbReference type="InterPro" id="IPR008197">
    <property type="entry name" value="WAP_dom"/>
</dbReference>
<feature type="domain" description="WAP" evidence="4">
    <location>
        <begin position="189"/>
        <end position="237"/>
    </location>
</feature>
<dbReference type="GO" id="GO:0030414">
    <property type="term" value="F:peptidase inhibitor activity"/>
    <property type="evidence" value="ECO:0007669"/>
    <property type="project" value="InterPro"/>
</dbReference>